<feature type="transmembrane region" description="Helical" evidence="1">
    <location>
        <begin position="79"/>
        <end position="97"/>
    </location>
</feature>
<organism evidence="2 4">
    <name type="scientific">Morganella morganii</name>
    <name type="common">Proteus morganii</name>
    <dbReference type="NCBI Taxonomy" id="582"/>
    <lineage>
        <taxon>Bacteria</taxon>
        <taxon>Pseudomonadati</taxon>
        <taxon>Pseudomonadota</taxon>
        <taxon>Gammaproteobacteria</taxon>
        <taxon>Enterobacterales</taxon>
        <taxon>Morganellaceae</taxon>
        <taxon>Morganella</taxon>
    </lineage>
</organism>
<evidence type="ECO:0000313" key="3">
    <source>
        <dbReference type="EMBL" id="MDS0899498.1"/>
    </source>
</evidence>
<accession>A0A0A2RF98</accession>
<dbReference type="OrthoDB" id="6465339at2"/>
<dbReference type="EMBL" id="PKLF01000016">
    <property type="protein sequence ID" value="MBE8613997.1"/>
    <property type="molecule type" value="Genomic_DNA"/>
</dbReference>
<keyword evidence="1" id="KW-0472">Membrane</keyword>
<comment type="caution">
    <text evidence="2">The sequence shown here is derived from an EMBL/GenBank/DDBJ whole genome shotgun (WGS) entry which is preliminary data.</text>
</comment>
<dbReference type="Proteomes" id="UP000650477">
    <property type="component" value="Unassembled WGS sequence"/>
</dbReference>
<evidence type="ECO:0000256" key="1">
    <source>
        <dbReference type="SAM" id="Phobius"/>
    </source>
</evidence>
<name>A0A0A2RF98_MORMO</name>
<proteinExistence type="predicted"/>
<evidence type="ECO:0000313" key="2">
    <source>
        <dbReference type="EMBL" id="MBE8613997.1"/>
    </source>
</evidence>
<keyword evidence="1" id="KW-0812">Transmembrane</keyword>
<dbReference type="STRING" id="582.AL531_01900"/>
<dbReference type="RefSeq" id="WP_004235607.1">
    <property type="nucleotide sequence ID" value="NZ_ABGYJJ040000001.1"/>
</dbReference>
<dbReference type="EMBL" id="JAPKIY010000032">
    <property type="protein sequence ID" value="MDS0899498.1"/>
    <property type="molecule type" value="Genomic_DNA"/>
</dbReference>
<gene>
    <name evidence="2" type="ORF">CYG68_16570</name>
    <name evidence="3" type="ORF">OSC06_16155</name>
</gene>
<keyword evidence="1" id="KW-1133">Transmembrane helix</keyword>
<protein>
    <submittedName>
        <fullName evidence="2">Copper-binding protein</fullName>
    </submittedName>
</protein>
<dbReference type="Proteomes" id="UP001182247">
    <property type="component" value="Unassembled WGS sequence"/>
</dbReference>
<sequence length="122" mass="13951">MLKQRRQGYLLLFFTLFFILLCLTQRMSGAPRISLSPSADFTTPVLLSDTETGSANPGGTCDISAKSLSTVPQFPAEPLFFALLFFVMTSVIVPVRYRSRSWRQHIPPMRLRRHLHFCVMRD</sequence>
<reference evidence="3" key="2">
    <citation type="submission" date="2023-02" db="EMBL/GenBank/DDBJ databases">
        <title>Detection, antimicrobial susceptibility and genomic characterization of NDM-producing species of Morganellaceae, Yersiniaceae, and Enterobacteriaceae other than Klebsiella.</title>
        <authorList>
            <person name="Camargo C.H."/>
            <person name="Sacchi C.T."/>
            <person name="Campos K.R."/>
        </authorList>
    </citation>
    <scope>NUCLEOTIDE SEQUENCE</scope>
    <source>
        <strain evidence="3">1189_21</strain>
    </source>
</reference>
<dbReference type="GeneID" id="93361342"/>
<evidence type="ECO:0000313" key="4">
    <source>
        <dbReference type="Proteomes" id="UP000650477"/>
    </source>
</evidence>
<dbReference type="AlphaFoldDB" id="A0A0A2RF98"/>
<reference evidence="2" key="1">
    <citation type="submission" date="2017-12" db="EMBL/GenBank/DDBJ databases">
        <title>Genome sequencing and analysis.</title>
        <authorList>
            <person name="Huang Y.-T."/>
        </authorList>
    </citation>
    <scope>NUCLEOTIDE SEQUENCE</scope>
    <source>
        <strain evidence="2">VGH116</strain>
    </source>
</reference>